<gene>
    <name evidence="2" type="ORF">QE412_000654</name>
</gene>
<name>A0ABU0TQY6_MICTR</name>
<evidence type="ECO:0000313" key="3">
    <source>
        <dbReference type="Proteomes" id="UP001226691"/>
    </source>
</evidence>
<dbReference type="InterPro" id="IPR052164">
    <property type="entry name" value="Anthracycline_SecMetBiosynth"/>
</dbReference>
<dbReference type="Gene3D" id="3.10.180.10">
    <property type="entry name" value="2,3-Dihydroxybiphenyl 1,2-Dioxygenase, domain 1"/>
    <property type="match status" value="1"/>
</dbReference>
<keyword evidence="2" id="KW-0456">Lyase</keyword>
<dbReference type="Pfam" id="PF00903">
    <property type="entry name" value="Glyoxalase"/>
    <property type="match status" value="1"/>
</dbReference>
<keyword evidence="3" id="KW-1185">Reference proteome</keyword>
<proteinExistence type="predicted"/>
<protein>
    <submittedName>
        <fullName evidence="2">Enzyme related to lactoylglutathione lyase</fullName>
    </submittedName>
</protein>
<evidence type="ECO:0000259" key="1">
    <source>
        <dbReference type="PROSITE" id="PS51819"/>
    </source>
</evidence>
<feature type="domain" description="VOC" evidence="1">
    <location>
        <begin position="7"/>
        <end position="120"/>
    </location>
</feature>
<dbReference type="RefSeq" id="WP_307480088.1">
    <property type="nucleotide sequence ID" value="NZ_JAUTBF010000001.1"/>
</dbReference>
<dbReference type="GO" id="GO:0016829">
    <property type="term" value="F:lyase activity"/>
    <property type="evidence" value="ECO:0007669"/>
    <property type="project" value="UniProtKB-KW"/>
</dbReference>
<reference evidence="2 3" key="1">
    <citation type="submission" date="2023-07" db="EMBL/GenBank/DDBJ databases">
        <title>Functional and genomic diversity of the sorghum phyllosphere microbiome.</title>
        <authorList>
            <person name="Shade A."/>
        </authorList>
    </citation>
    <scope>NUCLEOTIDE SEQUENCE [LARGE SCALE GENOMIC DNA]</scope>
    <source>
        <strain evidence="2 3">SORGH_AS_1207</strain>
    </source>
</reference>
<dbReference type="InterPro" id="IPR029068">
    <property type="entry name" value="Glyas_Bleomycin-R_OHBP_Dase"/>
</dbReference>
<dbReference type="PANTHER" id="PTHR33993:SF10">
    <property type="entry name" value="CONSERVED PROTEIN"/>
    <property type="match status" value="1"/>
</dbReference>
<sequence length="199" mass="21811">MRIREGQPCWWELRVDDVVAACRYYAQHFGWSFAPAPDQNSYCIAYAGYQEVAAIGPKMFGLTAATEWATYLHTPNLEDALDRIRAAGGRTLTPPVPIGCSGRIAVFADPLGATTGLWEGHGVSGVNPTELGIGGGIVGSRLYSPRPSASDNFYLKVFGTSVRAQPCSEPRSSWYPIFNDSQATRRTVYGPERETLRFL</sequence>
<comment type="caution">
    <text evidence="2">The sequence shown here is derived from an EMBL/GenBank/DDBJ whole genome shotgun (WGS) entry which is preliminary data.</text>
</comment>
<dbReference type="PANTHER" id="PTHR33993">
    <property type="entry name" value="GLYOXALASE-RELATED"/>
    <property type="match status" value="1"/>
</dbReference>
<dbReference type="SUPFAM" id="SSF54593">
    <property type="entry name" value="Glyoxalase/Bleomycin resistance protein/Dihydroxybiphenyl dioxygenase"/>
    <property type="match status" value="1"/>
</dbReference>
<accession>A0ABU0TQY6</accession>
<dbReference type="CDD" id="cd07247">
    <property type="entry name" value="SgaA_N_like"/>
    <property type="match status" value="1"/>
</dbReference>
<dbReference type="EMBL" id="JAUTBF010000001">
    <property type="protein sequence ID" value="MDQ1122081.1"/>
    <property type="molecule type" value="Genomic_DNA"/>
</dbReference>
<dbReference type="PROSITE" id="PS51819">
    <property type="entry name" value="VOC"/>
    <property type="match status" value="1"/>
</dbReference>
<evidence type="ECO:0000313" key="2">
    <source>
        <dbReference type="EMBL" id="MDQ1122081.1"/>
    </source>
</evidence>
<organism evidence="2 3">
    <name type="scientific">Microbacterium trichothecenolyticum</name>
    <name type="common">Aureobacterium trichothecenolyticum</name>
    <dbReference type="NCBI Taxonomy" id="69370"/>
    <lineage>
        <taxon>Bacteria</taxon>
        <taxon>Bacillati</taxon>
        <taxon>Actinomycetota</taxon>
        <taxon>Actinomycetes</taxon>
        <taxon>Micrococcales</taxon>
        <taxon>Microbacteriaceae</taxon>
        <taxon>Microbacterium</taxon>
    </lineage>
</organism>
<dbReference type="InterPro" id="IPR004360">
    <property type="entry name" value="Glyas_Fos-R_dOase_dom"/>
</dbReference>
<dbReference type="Proteomes" id="UP001226691">
    <property type="component" value="Unassembled WGS sequence"/>
</dbReference>
<dbReference type="InterPro" id="IPR037523">
    <property type="entry name" value="VOC_core"/>
</dbReference>